<sequence length="207" mass="23387">MTVPTMTGGSVKLSDNSERRTGPSEGGKGAMARLVLQHMQAPESFANMSETDLALGIDPRQTSTGRAKGGSQPSTSRMDKIGAYEMKRDFHKDQDYLLHRLKKKDVYVRVPATTDDHITRASRLIEAERMVIEVDEALRSVKDDFAAEMDRCLKRKNDSSRKNEALMEATRNFSAFIEKNDSWIDYNTKKAEQEEELTRGHLQESSK</sequence>
<feature type="compositionally biased region" description="Polar residues" evidence="1">
    <location>
        <begin position="60"/>
        <end position="76"/>
    </location>
</feature>
<name>A0A1D1V9E2_RAMVA</name>
<dbReference type="Proteomes" id="UP000186922">
    <property type="component" value="Unassembled WGS sequence"/>
</dbReference>
<keyword evidence="3" id="KW-1185">Reference proteome</keyword>
<comment type="caution">
    <text evidence="2">The sequence shown here is derived from an EMBL/GenBank/DDBJ whole genome shotgun (WGS) entry which is preliminary data.</text>
</comment>
<dbReference type="OrthoDB" id="10538452at2759"/>
<evidence type="ECO:0000313" key="2">
    <source>
        <dbReference type="EMBL" id="GAU97530.1"/>
    </source>
</evidence>
<accession>A0A1D1V9E2</accession>
<feature type="region of interest" description="Disordered" evidence="1">
    <location>
        <begin position="1"/>
        <end position="29"/>
    </location>
</feature>
<reference evidence="2 3" key="1">
    <citation type="journal article" date="2016" name="Nat. Commun.">
        <title>Extremotolerant tardigrade genome and improved radiotolerance of human cultured cells by tardigrade-unique protein.</title>
        <authorList>
            <person name="Hashimoto T."/>
            <person name="Horikawa D.D."/>
            <person name="Saito Y."/>
            <person name="Kuwahara H."/>
            <person name="Kozuka-Hata H."/>
            <person name="Shin-I T."/>
            <person name="Minakuchi Y."/>
            <person name="Ohishi K."/>
            <person name="Motoyama A."/>
            <person name="Aizu T."/>
            <person name="Enomoto A."/>
            <person name="Kondo K."/>
            <person name="Tanaka S."/>
            <person name="Hara Y."/>
            <person name="Koshikawa S."/>
            <person name="Sagara H."/>
            <person name="Miura T."/>
            <person name="Yokobori S."/>
            <person name="Miyagawa K."/>
            <person name="Suzuki Y."/>
            <person name="Kubo T."/>
            <person name="Oyama M."/>
            <person name="Kohara Y."/>
            <person name="Fujiyama A."/>
            <person name="Arakawa K."/>
            <person name="Katayama T."/>
            <person name="Toyoda A."/>
            <person name="Kunieda T."/>
        </authorList>
    </citation>
    <scope>NUCLEOTIDE SEQUENCE [LARGE SCALE GENOMIC DNA]</scope>
    <source>
        <strain evidence="2 3">YOKOZUNA-1</strain>
    </source>
</reference>
<evidence type="ECO:0000313" key="3">
    <source>
        <dbReference type="Proteomes" id="UP000186922"/>
    </source>
</evidence>
<organism evidence="2 3">
    <name type="scientific">Ramazzottius varieornatus</name>
    <name type="common">Water bear</name>
    <name type="synonym">Tardigrade</name>
    <dbReference type="NCBI Taxonomy" id="947166"/>
    <lineage>
        <taxon>Eukaryota</taxon>
        <taxon>Metazoa</taxon>
        <taxon>Ecdysozoa</taxon>
        <taxon>Tardigrada</taxon>
        <taxon>Eutardigrada</taxon>
        <taxon>Parachela</taxon>
        <taxon>Hypsibioidea</taxon>
        <taxon>Ramazzottiidae</taxon>
        <taxon>Ramazzottius</taxon>
    </lineage>
</organism>
<feature type="region of interest" description="Disordered" evidence="1">
    <location>
        <begin position="55"/>
        <end position="77"/>
    </location>
</feature>
<dbReference type="EMBL" id="BDGG01000004">
    <property type="protein sequence ID" value="GAU97530.1"/>
    <property type="molecule type" value="Genomic_DNA"/>
</dbReference>
<protein>
    <submittedName>
        <fullName evidence="2">Uncharacterized protein</fullName>
    </submittedName>
</protein>
<evidence type="ECO:0000256" key="1">
    <source>
        <dbReference type="SAM" id="MobiDB-lite"/>
    </source>
</evidence>
<proteinExistence type="predicted"/>
<gene>
    <name evidence="2" type="primary">RvY_08808</name>
    <name evidence="2" type="synonym">RvY_08808.2</name>
    <name evidence="2" type="ORF">RvY_08808-2</name>
</gene>
<dbReference type="AlphaFoldDB" id="A0A1D1V9E2"/>